<evidence type="ECO:0000256" key="11">
    <source>
        <dbReference type="ARBA" id="ARBA00022840"/>
    </source>
</evidence>
<evidence type="ECO:0000256" key="2">
    <source>
        <dbReference type="ARBA" id="ARBA00004726"/>
    </source>
</evidence>
<gene>
    <name evidence="17" type="primary">ribF</name>
    <name evidence="17" type="ORF">GCM10007028_22210</name>
</gene>
<dbReference type="InterPro" id="IPR023468">
    <property type="entry name" value="Riboflavin_kinase"/>
</dbReference>
<keyword evidence="12" id="KW-0511">Multifunctional enzyme</keyword>
<keyword evidence="7 15" id="KW-0548">Nucleotidyltransferase</keyword>
<accession>A0A918R444</accession>
<comment type="caution">
    <text evidence="17">The sequence shown here is derived from an EMBL/GenBank/DDBJ whole genome shotgun (WGS) entry which is preliminary data.</text>
</comment>
<dbReference type="EMBL" id="BMWZ01000005">
    <property type="protein sequence ID" value="GGZ83986.1"/>
    <property type="molecule type" value="Genomic_DNA"/>
</dbReference>
<keyword evidence="18" id="KW-1185">Reference proteome</keyword>
<dbReference type="SUPFAM" id="SSF82114">
    <property type="entry name" value="Riboflavin kinase-like"/>
    <property type="match status" value="1"/>
</dbReference>
<dbReference type="NCBIfam" id="NF004162">
    <property type="entry name" value="PRK05627.1-5"/>
    <property type="match status" value="1"/>
</dbReference>
<evidence type="ECO:0000256" key="1">
    <source>
        <dbReference type="ARBA" id="ARBA00002121"/>
    </source>
</evidence>
<dbReference type="InterPro" id="IPR014729">
    <property type="entry name" value="Rossmann-like_a/b/a_fold"/>
</dbReference>
<keyword evidence="8 15" id="KW-0547">Nucleotide-binding</keyword>
<keyword evidence="4 15" id="KW-0285">Flavoprotein</keyword>
<comment type="function">
    <text evidence="1">Catalyzes the phosphorylation of riboflavin to FMN followed by the adenylation of FMN to FAD.</text>
</comment>
<evidence type="ECO:0000313" key="18">
    <source>
        <dbReference type="Proteomes" id="UP000636004"/>
    </source>
</evidence>
<evidence type="ECO:0000256" key="9">
    <source>
        <dbReference type="ARBA" id="ARBA00022777"/>
    </source>
</evidence>
<comment type="similarity">
    <text evidence="15">Belongs to the ribF family.</text>
</comment>
<dbReference type="CDD" id="cd02064">
    <property type="entry name" value="FAD_synthetase_N"/>
    <property type="match status" value="1"/>
</dbReference>
<comment type="catalytic activity">
    <reaction evidence="13 15">
        <text>riboflavin + ATP = FMN + ADP + H(+)</text>
        <dbReference type="Rhea" id="RHEA:14357"/>
        <dbReference type="ChEBI" id="CHEBI:15378"/>
        <dbReference type="ChEBI" id="CHEBI:30616"/>
        <dbReference type="ChEBI" id="CHEBI:57986"/>
        <dbReference type="ChEBI" id="CHEBI:58210"/>
        <dbReference type="ChEBI" id="CHEBI:456216"/>
        <dbReference type="EC" id="2.7.1.26"/>
    </reaction>
</comment>
<dbReference type="GO" id="GO:0005524">
    <property type="term" value="F:ATP binding"/>
    <property type="evidence" value="ECO:0007669"/>
    <property type="project" value="UniProtKB-UniRule"/>
</dbReference>
<dbReference type="RefSeq" id="WP_189360884.1">
    <property type="nucleotide sequence ID" value="NZ_BMWZ01000005.1"/>
</dbReference>
<dbReference type="Pfam" id="PF01687">
    <property type="entry name" value="Flavokinase"/>
    <property type="match status" value="1"/>
</dbReference>
<dbReference type="Gene3D" id="3.40.50.620">
    <property type="entry name" value="HUPs"/>
    <property type="match status" value="1"/>
</dbReference>
<dbReference type="InterPro" id="IPR015865">
    <property type="entry name" value="Riboflavin_kinase_bac/euk"/>
</dbReference>
<evidence type="ECO:0000256" key="7">
    <source>
        <dbReference type="ARBA" id="ARBA00022695"/>
    </source>
</evidence>
<evidence type="ECO:0000256" key="4">
    <source>
        <dbReference type="ARBA" id="ARBA00022630"/>
    </source>
</evidence>
<keyword evidence="5 15" id="KW-0288">FMN</keyword>
<evidence type="ECO:0000256" key="3">
    <source>
        <dbReference type="ARBA" id="ARBA00005201"/>
    </source>
</evidence>
<dbReference type="InterPro" id="IPR002606">
    <property type="entry name" value="Riboflavin_kinase_bac"/>
</dbReference>
<dbReference type="InterPro" id="IPR015864">
    <property type="entry name" value="FAD_synthase"/>
</dbReference>
<dbReference type="EC" id="2.7.7.2" evidence="15"/>
<feature type="domain" description="Riboflavin kinase" evidence="16">
    <location>
        <begin position="182"/>
        <end position="307"/>
    </location>
</feature>
<reference evidence="17" key="2">
    <citation type="submission" date="2020-09" db="EMBL/GenBank/DDBJ databases">
        <authorList>
            <person name="Sun Q."/>
            <person name="Kim S."/>
        </authorList>
    </citation>
    <scope>NUCLEOTIDE SEQUENCE</scope>
    <source>
        <strain evidence="17">KCTC 12710</strain>
    </source>
</reference>
<dbReference type="NCBIfam" id="NF004160">
    <property type="entry name" value="PRK05627.1-3"/>
    <property type="match status" value="1"/>
</dbReference>
<evidence type="ECO:0000256" key="10">
    <source>
        <dbReference type="ARBA" id="ARBA00022827"/>
    </source>
</evidence>
<dbReference type="SUPFAM" id="SSF52374">
    <property type="entry name" value="Nucleotidylyl transferase"/>
    <property type="match status" value="1"/>
</dbReference>
<dbReference type="SMART" id="SM00904">
    <property type="entry name" value="Flavokinase"/>
    <property type="match status" value="1"/>
</dbReference>
<evidence type="ECO:0000256" key="6">
    <source>
        <dbReference type="ARBA" id="ARBA00022679"/>
    </source>
</evidence>
<keyword evidence="6 15" id="KW-0808">Transferase</keyword>
<dbReference type="EC" id="2.7.1.26" evidence="15"/>
<evidence type="ECO:0000256" key="12">
    <source>
        <dbReference type="ARBA" id="ARBA00023268"/>
    </source>
</evidence>
<dbReference type="PIRSF" id="PIRSF004491">
    <property type="entry name" value="FAD_Synth"/>
    <property type="match status" value="1"/>
</dbReference>
<keyword evidence="11 15" id="KW-0067">ATP-binding</keyword>
<evidence type="ECO:0000256" key="5">
    <source>
        <dbReference type="ARBA" id="ARBA00022643"/>
    </source>
</evidence>
<protein>
    <recommendedName>
        <fullName evidence="15">Riboflavin biosynthesis protein</fullName>
    </recommendedName>
    <domain>
        <recommendedName>
            <fullName evidence="15">Riboflavin kinase</fullName>
            <ecNumber evidence="15">2.7.1.26</ecNumber>
        </recommendedName>
        <alternativeName>
            <fullName evidence="15">Flavokinase</fullName>
        </alternativeName>
    </domain>
    <domain>
        <recommendedName>
            <fullName evidence="15">FMN adenylyltransferase</fullName>
            <ecNumber evidence="15">2.7.7.2</ecNumber>
        </recommendedName>
        <alternativeName>
            <fullName evidence="15">FAD pyrophosphorylase</fullName>
        </alternativeName>
        <alternativeName>
            <fullName evidence="15">FAD synthase</fullName>
        </alternativeName>
    </domain>
</protein>
<dbReference type="GO" id="GO:0009231">
    <property type="term" value="P:riboflavin biosynthetic process"/>
    <property type="evidence" value="ECO:0007669"/>
    <property type="project" value="InterPro"/>
</dbReference>
<comment type="catalytic activity">
    <reaction evidence="14 15">
        <text>FMN + ATP + H(+) = FAD + diphosphate</text>
        <dbReference type="Rhea" id="RHEA:17237"/>
        <dbReference type="ChEBI" id="CHEBI:15378"/>
        <dbReference type="ChEBI" id="CHEBI:30616"/>
        <dbReference type="ChEBI" id="CHEBI:33019"/>
        <dbReference type="ChEBI" id="CHEBI:57692"/>
        <dbReference type="ChEBI" id="CHEBI:58210"/>
        <dbReference type="EC" id="2.7.7.2"/>
    </reaction>
</comment>
<keyword evidence="10 15" id="KW-0274">FAD</keyword>
<dbReference type="NCBIfam" id="TIGR00083">
    <property type="entry name" value="ribF"/>
    <property type="match status" value="1"/>
</dbReference>
<sequence length="312" mass="35513">MRKVKDIETYKSTKPTVVTIGTFDGVHIGHQKIINRLINTGKQEGLKSVILTFFPHPRMVLQKDSNIKLINTIKERHDILDDLGLDLLLIKKFTHEFSRLSAEDFVKEILVDKINAKKVIIGYDHRFGRNRNADIDDLKKYGEAYGFEVEEISAQDINDVAVSSTKIRVALHEGDIQKANAYLGYNFMLSGKVTKGRGLGKELNFPTANLDIDEDYKILPKQGSYIVCSTIEDIVVYGMMNIGMNPTVNGQAQTVEVHFFEFQKDIYGESIQIDLLHRIRDEQKFESVEALKQQLAKDRATALDYISKHHAQ</sequence>
<evidence type="ECO:0000256" key="8">
    <source>
        <dbReference type="ARBA" id="ARBA00022741"/>
    </source>
</evidence>
<comment type="pathway">
    <text evidence="3 15">Cofactor biosynthesis; FMN biosynthesis; FMN from riboflavin (ATP route): step 1/1.</text>
</comment>
<evidence type="ECO:0000313" key="17">
    <source>
        <dbReference type="EMBL" id="GGZ83986.1"/>
    </source>
</evidence>
<dbReference type="GO" id="GO:0009398">
    <property type="term" value="P:FMN biosynthetic process"/>
    <property type="evidence" value="ECO:0007669"/>
    <property type="project" value="UniProtKB-UniRule"/>
</dbReference>
<dbReference type="GO" id="GO:0003919">
    <property type="term" value="F:FMN adenylyltransferase activity"/>
    <property type="evidence" value="ECO:0007669"/>
    <property type="project" value="UniProtKB-UniRule"/>
</dbReference>
<dbReference type="AlphaFoldDB" id="A0A918R444"/>
<reference evidence="17" key="1">
    <citation type="journal article" date="2014" name="Int. J. Syst. Evol. Microbiol.">
        <title>Complete genome sequence of Corynebacterium casei LMG S-19264T (=DSM 44701T), isolated from a smear-ripened cheese.</title>
        <authorList>
            <consortium name="US DOE Joint Genome Institute (JGI-PGF)"/>
            <person name="Walter F."/>
            <person name="Albersmeier A."/>
            <person name="Kalinowski J."/>
            <person name="Ruckert C."/>
        </authorList>
    </citation>
    <scope>NUCLEOTIDE SEQUENCE</scope>
    <source>
        <strain evidence="17">KCTC 12710</strain>
    </source>
</reference>
<evidence type="ECO:0000259" key="16">
    <source>
        <dbReference type="SMART" id="SM00904"/>
    </source>
</evidence>
<name>A0A918R444_9FLAO</name>
<dbReference type="GO" id="GO:0008531">
    <property type="term" value="F:riboflavin kinase activity"/>
    <property type="evidence" value="ECO:0007669"/>
    <property type="project" value="UniProtKB-UniRule"/>
</dbReference>
<evidence type="ECO:0000256" key="14">
    <source>
        <dbReference type="ARBA" id="ARBA00049494"/>
    </source>
</evidence>
<dbReference type="GO" id="GO:0006747">
    <property type="term" value="P:FAD biosynthetic process"/>
    <property type="evidence" value="ECO:0007669"/>
    <property type="project" value="UniProtKB-UniRule"/>
</dbReference>
<dbReference type="PANTHER" id="PTHR22749:SF6">
    <property type="entry name" value="RIBOFLAVIN KINASE"/>
    <property type="match status" value="1"/>
</dbReference>
<evidence type="ECO:0000256" key="15">
    <source>
        <dbReference type="PIRNR" id="PIRNR004491"/>
    </source>
</evidence>
<dbReference type="PANTHER" id="PTHR22749">
    <property type="entry name" value="RIBOFLAVIN KINASE/FMN ADENYLYLTRANSFERASE"/>
    <property type="match status" value="1"/>
</dbReference>
<dbReference type="FunFam" id="3.40.50.620:FF:000021">
    <property type="entry name" value="Riboflavin biosynthesis protein"/>
    <property type="match status" value="1"/>
</dbReference>
<dbReference type="InterPro" id="IPR023465">
    <property type="entry name" value="Riboflavin_kinase_dom_sf"/>
</dbReference>
<dbReference type="Gene3D" id="2.40.30.30">
    <property type="entry name" value="Riboflavin kinase-like"/>
    <property type="match status" value="1"/>
</dbReference>
<evidence type="ECO:0000256" key="13">
    <source>
        <dbReference type="ARBA" id="ARBA00047880"/>
    </source>
</evidence>
<dbReference type="Pfam" id="PF06574">
    <property type="entry name" value="FAD_syn"/>
    <property type="match status" value="1"/>
</dbReference>
<comment type="pathway">
    <text evidence="2 15">Cofactor biosynthesis; FAD biosynthesis; FAD from FMN: step 1/1.</text>
</comment>
<keyword evidence="9 15" id="KW-0418">Kinase</keyword>
<dbReference type="Proteomes" id="UP000636004">
    <property type="component" value="Unassembled WGS sequence"/>
</dbReference>
<proteinExistence type="inferred from homology"/>
<organism evidence="17 18">
    <name type="scientific">Algibacter mikhailovii</name>
    <dbReference type="NCBI Taxonomy" id="425498"/>
    <lineage>
        <taxon>Bacteria</taxon>
        <taxon>Pseudomonadati</taxon>
        <taxon>Bacteroidota</taxon>
        <taxon>Flavobacteriia</taxon>
        <taxon>Flavobacteriales</taxon>
        <taxon>Flavobacteriaceae</taxon>
        <taxon>Algibacter</taxon>
    </lineage>
</organism>